<evidence type="ECO:0000256" key="4">
    <source>
        <dbReference type="ARBA" id="ARBA00023136"/>
    </source>
</evidence>
<dbReference type="RefSeq" id="WP_066498137.1">
    <property type="nucleotide sequence ID" value="NZ_BJMO01000020.1"/>
</dbReference>
<feature type="domain" description="Sodium/calcium exchanger membrane region" evidence="7">
    <location>
        <begin position="201"/>
        <end position="344"/>
    </location>
</feature>
<feature type="transmembrane region" description="Helical" evidence="6">
    <location>
        <begin position="73"/>
        <end position="95"/>
    </location>
</feature>
<evidence type="ECO:0000256" key="2">
    <source>
        <dbReference type="ARBA" id="ARBA00022692"/>
    </source>
</evidence>
<name>A0A127A2Z8_9MICC</name>
<comment type="subcellular location">
    <subcellularLocation>
        <location evidence="1">Membrane</location>
        <topology evidence="1">Multi-pass membrane protein</topology>
    </subcellularLocation>
</comment>
<feature type="domain" description="Sodium/calcium exchanger membrane region" evidence="7">
    <location>
        <begin position="9"/>
        <end position="128"/>
    </location>
</feature>
<dbReference type="Proteomes" id="UP000070134">
    <property type="component" value="Chromosome"/>
</dbReference>
<dbReference type="OrthoDB" id="153124at2"/>
<feature type="transmembrane region" description="Helical" evidence="6">
    <location>
        <begin position="224"/>
        <end position="244"/>
    </location>
</feature>
<proteinExistence type="predicted"/>
<dbReference type="GO" id="GO:0055085">
    <property type="term" value="P:transmembrane transport"/>
    <property type="evidence" value="ECO:0007669"/>
    <property type="project" value="InterPro"/>
</dbReference>
<feature type="transmembrane region" description="Helical" evidence="6">
    <location>
        <begin position="107"/>
        <end position="129"/>
    </location>
</feature>
<keyword evidence="3 6" id="KW-1133">Transmembrane helix</keyword>
<feature type="transmembrane region" description="Helical" evidence="6">
    <location>
        <begin position="331"/>
        <end position="350"/>
    </location>
</feature>
<keyword evidence="2 6" id="KW-0812">Transmembrane</keyword>
<feature type="compositionally biased region" description="Basic and acidic residues" evidence="5">
    <location>
        <begin position="184"/>
        <end position="193"/>
    </location>
</feature>
<feature type="transmembrane region" description="Helical" evidence="6">
    <location>
        <begin position="265"/>
        <end position="288"/>
    </location>
</feature>
<dbReference type="GO" id="GO:0016020">
    <property type="term" value="C:membrane"/>
    <property type="evidence" value="ECO:0007669"/>
    <property type="project" value="UniProtKB-SubCell"/>
</dbReference>
<feature type="transmembrane region" description="Helical" evidence="6">
    <location>
        <begin position="6"/>
        <end position="28"/>
    </location>
</feature>
<gene>
    <name evidence="8" type="ORF">SA2016_2306</name>
</gene>
<dbReference type="InterPro" id="IPR004837">
    <property type="entry name" value="NaCa_Exmemb"/>
</dbReference>
<sequence>MSSWPLWALLLLFAVAAAVIWVAGIQLSKQTDVLDARLHLGSALGGLILLAVATNLPEIAITVSAALSGNLGVAVGNILGGIAVQTVVLVALDAIGTRKGEPLMYRASSLTLVIEAVTVVGVLGVVVAGSQMPSSLVAFRLTPAAVLIAAVWIVGLLAVQRSQKGLPWHEQGNAPGSQSKPQGHSKDSGDGSKKVSTGRAALIFSVAAIATLGAGVALERSGDAIAGHIGLSGVLFGATILALATSLPEISTGLASVKQGDYRLAVSDIFGGNAFLPVLFLVAVLISGQPVLPQAHNTDIYLTALAILLTLVYVMSLIFRPKRRIAGMGVDSFIVLVLYLLGVAGLFAVASG</sequence>
<evidence type="ECO:0000313" key="8">
    <source>
        <dbReference type="EMBL" id="AMM32975.1"/>
    </source>
</evidence>
<keyword evidence="4 6" id="KW-0472">Membrane</keyword>
<feature type="region of interest" description="Disordered" evidence="5">
    <location>
        <begin position="168"/>
        <end position="194"/>
    </location>
</feature>
<dbReference type="Pfam" id="PF01699">
    <property type="entry name" value="Na_Ca_ex"/>
    <property type="match status" value="2"/>
</dbReference>
<evidence type="ECO:0000259" key="7">
    <source>
        <dbReference type="Pfam" id="PF01699"/>
    </source>
</evidence>
<evidence type="ECO:0000256" key="1">
    <source>
        <dbReference type="ARBA" id="ARBA00004141"/>
    </source>
</evidence>
<keyword evidence="9" id="KW-1185">Reference proteome</keyword>
<dbReference type="EMBL" id="CP014518">
    <property type="protein sequence ID" value="AMM32975.1"/>
    <property type="molecule type" value="Genomic_DNA"/>
</dbReference>
<dbReference type="STRING" id="37927.SA2016_2306"/>
<evidence type="ECO:0000256" key="6">
    <source>
        <dbReference type="SAM" id="Phobius"/>
    </source>
</evidence>
<evidence type="ECO:0000256" key="5">
    <source>
        <dbReference type="SAM" id="MobiDB-lite"/>
    </source>
</evidence>
<accession>A0A127A2Z8</accession>
<organism evidence="8 9">
    <name type="scientific">Sinomonas atrocyanea</name>
    <dbReference type="NCBI Taxonomy" id="37927"/>
    <lineage>
        <taxon>Bacteria</taxon>
        <taxon>Bacillati</taxon>
        <taxon>Actinomycetota</taxon>
        <taxon>Actinomycetes</taxon>
        <taxon>Micrococcales</taxon>
        <taxon>Micrococcaceae</taxon>
        <taxon>Sinomonas</taxon>
    </lineage>
</organism>
<dbReference type="InterPro" id="IPR044880">
    <property type="entry name" value="NCX_ion-bd_dom_sf"/>
</dbReference>
<reference evidence="8 9" key="1">
    <citation type="submission" date="2016-02" db="EMBL/GenBank/DDBJ databases">
        <title>Complete genome of Sinomonas atrocyanea KCTC 3377.</title>
        <authorList>
            <person name="Kim K.M."/>
        </authorList>
    </citation>
    <scope>NUCLEOTIDE SEQUENCE [LARGE SCALE GENOMIC DNA]</scope>
    <source>
        <strain evidence="8 9">KCTC 3377</strain>
    </source>
</reference>
<feature type="transmembrane region" description="Helical" evidence="6">
    <location>
        <begin position="40"/>
        <end position="67"/>
    </location>
</feature>
<evidence type="ECO:0000256" key="3">
    <source>
        <dbReference type="ARBA" id="ARBA00022989"/>
    </source>
</evidence>
<protein>
    <submittedName>
        <fullName evidence="8">LigA protein</fullName>
    </submittedName>
</protein>
<evidence type="ECO:0000313" key="9">
    <source>
        <dbReference type="Proteomes" id="UP000070134"/>
    </source>
</evidence>
<feature type="transmembrane region" description="Helical" evidence="6">
    <location>
        <begin position="141"/>
        <end position="159"/>
    </location>
</feature>
<dbReference type="Gene3D" id="1.20.1420.30">
    <property type="entry name" value="NCX, central ion-binding region"/>
    <property type="match status" value="1"/>
</dbReference>
<dbReference type="AlphaFoldDB" id="A0A127A2Z8"/>
<dbReference type="KEGG" id="satk:SA2016_2306"/>
<feature type="transmembrane region" description="Helical" evidence="6">
    <location>
        <begin position="200"/>
        <end position="218"/>
    </location>
</feature>
<dbReference type="PATRIC" id="fig|37927.3.peg.2374"/>
<feature type="transmembrane region" description="Helical" evidence="6">
    <location>
        <begin position="300"/>
        <end position="319"/>
    </location>
</feature>